<proteinExistence type="predicted"/>
<dbReference type="InterPro" id="IPR039422">
    <property type="entry name" value="MarR/SlyA-like"/>
</dbReference>
<dbReference type="PANTHER" id="PTHR33164:SF106">
    <property type="entry name" value="TRANSCRIPTIONAL REGULATORY PROTEIN"/>
    <property type="match status" value="1"/>
</dbReference>
<dbReference type="InterPro" id="IPR036390">
    <property type="entry name" value="WH_DNA-bd_sf"/>
</dbReference>
<dbReference type="Gene3D" id="1.10.10.10">
    <property type="entry name" value="Winged helix-like DNA-binding domain superfamily/Winged helix DNA-binding domain"/>
    <property type="match status" value="1"/>
</dbReference>
<keyword evidence="2" id="KW-0238">DNA-binding</keyword>
<dbReference type="GO" id="GO:0003677">
    <property type="term" value="F:DNA binding"/>
    <property type="evidence" value="ECO:0007669"/>
    <property type="project" value="UniProtKB-KW"/>
</dbReference>
<dbReference type="PANTHER" id="PTHR33164">
    <property type="entry name" value="TRANSCRIPTIONAL REGULATOR, MARR FAMILY"/>
    <property type="match status" value="1"/>
</dbReference>
<protein>
    <submittedName>
        <fullName evidence="2">DNA-binding MarR family transcriptional regulator</fullName>
    </submittedName>
</protein>
<dbReference type="SMART" id="SM00347">
    <property type="entry name" value="HTH_MARR"/>
    <property type="match status" value="1"/>
</dbReference>
<dbReference type="InterPro" id="IPR000835">
    <property type="entry name" value="HTH_MarR-typ"/>
</dbReference>
<dbReference type="GO" id="GO:0003700">
    <property type="term" value="F:DNA-binding transcription factor activity"/>
    <property type="evidence" value="ECO:0007669"/>
    <property type="project" value="InterPro"/>
</dbReference>
<feature type="domain" description="HTH marR-type" evidence="1">
    <location>
        <begin position="4"/>
        <end position="144"/>
    </location>
</feature>
<accession>A0A3N2CU05</accession>
<dbReference type="SUPFAM" id="SSF46785">
    <property type="entry name" value="Winged helix' DNA-binding domain"/>
    <property type="match status" value="1"/>
</dbReference>
<dbReference type="PROSITE" id="PS50995">
    <property type="entry name" value="HTH_MARR_2"/>
    <property type="match status" value="1"/>
</dbReference>
<evidence type="ECO:0000259" key="1">
    <source>
        <dbReference type="PROSITE" id="PS50995"/>
    </source>
</evidence>
<evidence type="ECO:0000313" key="2">
    <source>
        <dbReference type="EMBL" id="ROR91005.1"/>
    </source>
</evidence>
<gene>
    <name evidence="2" type="ORF">EDD33_1863</name>
</gene>
<dbReference type="InterPro" id="IPR036388">
    <property type="entry name" value="WH-like_DNA-bd_sf"/>
</dbReference>
<keyword evidence="3" id="KW-1185">Reference proteome</keyword>
<dbReference type="EMBL" id="RKHO01000001">
    <property type="protein sequence ID" value="ROR91005.1"/>
    <property type="molecule type" value="Genomic_DNA"/>
</dbReference>
<evidence type="ECO:0000313" key="3">
    <source>
        <dbReference type="Proteomes" id="UP000281738"/>
    </source>
</evidence>
<dbReference type="Pfam" id="PF01047">
    <property type="entry name" value="MarR"/>
    <property type="match status" value="1"/>
</dbReference>
<dbReference type="RefSeq" id="WP_170169754.1">
    <property type="nucleotide sequence ID" value="NZ_RKHO01000001.1"/>
</dbReference>
<dbReference type="Proteomes" id="UP000281738">
    <property type="component" value="Unassembled WGS sequence"/>
</dbReference>
<sequence>MTDAHNIRLELVRLTQQLIVDGNKVVQAFATRHGLHPTDVEALALVRVAQDRGKPLTAGALATDLGLTSGAITALVDRLERTGHISRVRDNADRRKVFLHYSIAGLALADEFFVPLLERSVGSLDEFTDEELAIAHRFLTVTGVAMTTHRGSLVGHSSSPTTPN</sequence>
<reference evidence="2 3" key="1">
    <citation type="submission" date="2018-11" db="EMBL/GenBank/DDBJ databases">
        <title>Sequencing the genomes of 1000 actinobacteria strains.</title>
        <authorList>
            <person name="Klenk H.-P."/>
        </authorList>
    </citation>
    <scope>NUCLEOTIDE SEQUENCE [LARGE SCALE GENOMIC DNA]</scope>
    <source>
        <strain evidence="2 3">DSM 12652</strain>
    </source>
</reference>
<organism evidence="2 3">
    <name type="scientific">Nocardioides aurantiacus</name>
    <dbReference type="NCBI Taxonomy" id="86796"/>
    <lineage>
        <taxon>Bacteria</taxon>
        <taxon>Bacillati</taxon>
        <taxon>Actinomycetota</taxon>
        <taxon>Actinomycetes</taxon>
        <taxon>Propionibacteriales</taxon>
        <taxon>Nocardioidaceae</taxon>
        <taxon>Nocardioides</taxon>
    </lineage>
</organism>
<dbReference type="AlphaFoldDB" id="A0A3N2CU05"/>
<comment type="caution">
    <text evidence="2">The sequence shown here is derived from an EMBL/GenBank/DDBJ whole genome shotgun (WGS) entry which is preliminary data.</text>
</comment>
<dbReference type="GO" id="GO:0006950">
    <property type="term" value="P:response to stress"/>
    <property type="evidence" value="ECO:0007669"/>
    <property type="project" value="TreeGrafter"/>
</dbReference>
<name>A0A3N2CU05_9ACTN</name>